<dbReference type="AlphaFoldDB" id="A0A2D1QEL9"/>
<accession>A0A2D1QEL9</accession>
<sequence length="45" mass="4942">MTKGVAARCVSIHTWLPVVISGILRPPSWMAEPRTRHFAPAPSSE</sequence>
<organism evidence="1 2">
    <name type="scientific">Aeromonas salmonicida subsp. pectinolytica 34mel</name>
    <dbReference type="NCBI Taxonomy" id="1324960"/>
    <lineage>
        <taxon>Bacteria</taxon>
        <taxon>Pseudomonadati</taxon>
        <taxon>Pseudomonadota</taxon>
        <taxon>Gammaproteobacteria</taxon>
        <taxon>Aeromonadales</taxon>
        <taxon>Aeromonadaceae</taxon>
        <taxon>Aeromonas</taxon>
    </lineage>
</organism>
<protein>
    <submittedName>
        <fullName evidence="1">Uncharacterized protein</fullName>
    </submittedName>
</protein>
<name>A0A2D1QEL9_AERSA</name>
<dbReference type="Proteomes" id="UP000222916">
    <property type="component" value="Chromosome"/>
</dbReference>
<evidence type="ECO:0000313" key="1">
    <source>
        <dbReference type="EMBL" id="ATP08848.1"/>
    </source>
</evidence>
<dbReference type="EMBL" id="CP022426">
    <property type="protein sequence ID" value="ATP08848.1"/>
    <property type="molecule type" value="Genomic_DNA"/>
</dbReference>
<reference evidence="2" key="1">
    <citation type="journal article" date="2018" name="BMC Genomics">
        <title>The complete and fully assembled genome sequence of Aeromonas salmonicida subsp. pectinolytica and its comparative analysis with other Aeromonas species: investigation of the mobilome in environmental and pathogenic strains.</title>
        <authorList>
            <person name="Pfeiffer F."/>
            <person name="Zamora-Lagos M.A."/>
            <person name="Blettinger M."/>
            <person name="Yeroslaviz A."/>
            <person name="Dahl A."/>
            <person name="Gruber S."/>
            <person name="Habermann B.H."/>
        </authorList>
    </citation>
    <scope>NUCLEOTIDE SEQUENCE [LARGE SCALE GENOMIC DNA]</scope>
    <source>
        <strain evidence="2">34mel</strain>
    </source>
</reference>
<proteinExistence type="predicted"/>
<gene>
    <name evidence="1" type="ORF">Asalp_16430</name>
</gene>
<evidence type="ECO:0000313" key="2">
    <source>
        <dbReference type="Proteomes" id="UP000222916"/>
    </source>
</evidence>